<gene>
    <name evidence="7" type="ORF">RND81_06G047100</name>
</gene>
<evidence type="ECO:0000313" key="7">
    <source>
        <dbReference type="EMBL" id="KAK9713724.1"/>
    </source>
</evidence>
<organism evidence="7 8">
    <name type="scientific">Saponaria officinalis</name>
    <name type="common">Common soapwort</name>
    <name type="synonym">Lychnis saponaria</name>
    <dbReference type="NCBI Taxonomy" id="3572"/>
    <lineage>
        <taxon>Eukaryota</taxon>
        <taxon>Viridiplantae</taxon>
        <taxon>Streptophyta</taxon>
        <taxon>Embryophyta</taxon>
        <taxon>Tracheophyta</taxon>
        <taxon>Spermatophyta</taxon>
        <taxon>Magnoliopsida</taxon>
        <taxon>eudicotyledons</taxon>
        <taxon>Gunneridae</taxon>
        <taxon>Pentapetalae</taxon>
        <taxon>Caryophyllales</taxon>
        <taxon>Caryophyllaceae</taxon>
        <taxon>Caryophylleae</taxon>
        <taxon>Saponaria</taxon>
    </lineage>
</organism>
<feature type="transmembrane region" description="Helical" evidence="6">
    <location>
        <begin position="22"/>
        <end position="43"/>
    </location>
</feature>
<evidence type="ECO:0000256" key="4">
    <source>
        <dbReference type="ARBA" id="ARBA00022989"/>
    </source>
</evidence>
<feature type="transmembrane region" description="Helical" evidence="6">
    <location>
        <begin position="95"/>
        <end position="120"/>
    </location>
</feature>
<evidence type="ECO:0000256" key="2">
    <source>
        <dbReference type="ARBA" id="ARBA00022448"/>
    </source>
</evidence>
<dbReference type="InterPro" id="IPR030182">
    <property type="entry name" value="PUP_plant"/>
</dbReference>
<keyword evidence="4 6" id="KW-1133">Transmembrane helix</keyword>
<feature type="transmembrane region" description="Helical" evidence="6">
    <location>
        <begin position="225"/>
        <end position="245"/>
    </location>
</feature>
<feature type="transmembrane region" description="Helical" evidence="6">
    <location>
        <begin position="265"/>
        <end position="287"/>
    </location>
</feature>
<accession>A0AAW1K489</accession>
<protein>
    <recommendedName>
        <fullName evidence="6">Probable purine permease</fullName>
    </recommendedName>
</protein>
<comment type="caution">
    <text evidence="6">Lacks conserved residue(s) required for the propagation of feature annotation.</text>
</comment>
<feature type="transmembrane region" description="Helical" evidence="6">
    <location>
        <begin position="183"/>
        <end position="204"/>
    </location>
</feature>
<name>A0AAW1K489_SAPOF</name>
<sequence length="365" mass="39551">MLSCDRTMVELSPNFKVTHKRWWLFVALNISFLLVGQTAAVLLGRFYYAESGSSLFLATLIQTAGFPILCIPLILTPSSPDNSTAPSDPVDKKYVTLVYLCLGVLLAGDNLLYSVGVMYLPSFTYSLIRATQLAFNAIFSYFLNSLKFTALILNSLVVLTISSGLLAIGNSLSTPAGVSRLEYAMGVLCTLSASAVYALLLSLMQVSFHKVLKAETFAVVMKMQIYTSLIATIVSMGGLLASGQWRDLGNEMENFDTGPASYVMTLVWTGISWQICSFGVVGLVFLVSSLFSNVVSTAALSVLPIASTIVFHDPMNGVKALAMLLALWGFATYLFQNYLDQRRGIISQTNNSDIAKVPSCVVSMT</sequence>
<dbReference type="GO" id="GO:0016020">
    <property type="term" value="C:membrane"/>
    <property type="evidence" value="ECO:0007669"/>
    <property type="project" value="UniProtKB-SubCell"/>
</dbReference>
<comment type="subcellular location">
    <subcellularLocation>
        <location evidence="6">Membrane</location>
        <topology evidence="6">Multi-pass membrane protein</topology>
    </subcellularLocation>
</comment>
<keyword evidence="3 6" id="KW-0812">Transmembrane</keyword>
<evidence type="ECO:0000256" key="6">
    <source>
        <dbReference type="RuleBase" id="RU368015"/>
    </source>
</evidence>
<evidence type="ECO:0000256" key="5">
    <source>
        <dbReference type="ARBA" id="ARBA00023136"/>
    </source>
</evidence>
<dbReference type="Pfam" id="PF16913">
    <property type="entry name" value="PUNUT"/>
    <property type="match status" value="1"/>
</dbReference>
<dbReference type="GO" id="GO:0005345">
    <property type="term" value="F:purine nucleobase transmembrane transporter activity"/>
    <property type="evidence" value="ECO:0007669"/>
    <property type="project" value="UniProtKB-UniRule"/>
</dbReference>
<dbReference type="GO" id="GO:0015211">
    <property type="term" value="F:purine nucleoside transmembrane transporter activity"/>
    <property type="evidence" value="ECO:0007669"/>
    <property type="project" value="UniProtKB-UniRule"/>
</dbReference>
<evidence type="ECO:0000256" key="1">
    <source>
        <dbReference type="ARBA" id="ARBA00006213"/>
    </source>
</evidence>
<keyword evidence="5 6" id="KW-0472">Membrane</keyword>
<dbReference type="EMBL" id="JBDFQZ010000006">
    <property type="protein sequence ID" value="KAK9713723.1"/>
    <property type="molecule type" value="Genomic_DNA"/>
</dbReference>
<keyword evidence="8" id="KW-1185">Reference proteome</keyword>
<reference evidence="7 8" key="1">
    <citation type="submission" date="2024-03" db="EMBL/GenBank/DDBJ databases">
        <title>WGS assembly of Saponaria officinalis var. Norfolk2.</title>
        <authorList>
            <person name="Jenkins J."/>
            <person name="Shu S."/>
            <person name="Grimwood J."/>
            <person name="Barry K."/>
            <person name="Goodstein D."/>
            <person name="Schmutz J."/>
            <person name="Leebens-Mack J."/>
            <person name="Osbourn A."/>
        </authorList>
    </citation>
    <scope>NUCLEOTIDE SEQUENCE [LARGE SCALE GENOMIC DNA]</scope>
    <source>
        <strain evidence="8">cv. Norfolk2</strain>
        <strain evidence="7">JIC</strain>
        <tissue evidence="7">Leaf</tissue>
    </source>
</reference>
<keyword evidence="2 6" id="KW-0813">Transport</keyword>
<dbReference type="EMBL" id="JBDFQZ010000006">
    <property type="protein sequence ID" value="KAK9713724.1"/>
    <property type="molecule type" value="Genomic_DNA"/>
</dbReference>
<comment type="caution">
    <text evidence="7">The sequence shown here is derived from an EMBL/GenBank/DDBJ whole genome shotgun (WGS) entry which is preliminary data.</text>
</comment>
<feature type="transmembrane region" description="Helical" evidence="6">
    <location>
        <begin position="141"/>
        <end position="168"/>
    </location>
</feature>
<proteinExistence type="inferred from homology"/>
<dbReference type="PANTHER" id="PTHR31376">
    <property type="entry name" value="OS09G0467300 PROTEIN-RELATED"/>
    <property type="match status" value="1"/>
</dbReference>
<feature type="transmembrane region" description="Helical" evidence="6">
    <location>
        <begin position="55"/>
        <end position="75"/>
    </location>
</feature>
<evidence type="ECO:0000313" key="8">
    <source>
        <dbReference type="Proteomes" id="UP001443914"/>
    </source>
</evidence>
<feature type="transmembrane region" description="Helical" evidence="6">
    <location>
        <begin position="317"/>
        <end position="335"/>
    </location>
</feature>
<dbReference type="PANTHER" id="PTHR31376:SF2">
    <property type="entry name" value="PURINE PERMEASE 11-RELATED"/>
    <property type="match status" value="1"/>
</dbReference>
<dbReference type="AlphaFoldDB" id="A0AAW1K489"/>
<feature type="transmembrane region" description="Helical" evidence="6">
    <location>
        <begin position="294"/>
        <end position="311"/>
    </location>
</feature>
<comment type="similarity">
    <text evidence="1 6">Belongs to the purine permeases (TC 2.A.7.14) family.</text>
</comment>
<dbReference type="Proteomes" id="UP001443914">
    <property type="component" value="Unassembled WGS sequence"/>
</dbReference>
<evidence type="ECO:0000256" key="3">
    <source>
        <dbReference type="ARBA" id="ARBA00022692"/>
    </source>
</evidence>